<accession>A0A495XJ13</accession>
<dbReference type="InterPro" id="IPR026337">
    <property type="entry name" value="AKG_HExxH"/>
</dbReference>
<sequence>MPVRSRMSRPTFEALARGGGGAAAARALVGARRSRTLLLLRHIADRWPETRSCLEVVKRLPAAAVRRVVDHPVVGEWATRTALGSGPPAGFGLVAAAAAVHAGASMTVELPDVEQALLPTLGRLVGRPHGKVAVDDLRWQPTPRVEVPGGPTFLLEGWIDGGPPTRLPVSEDIDVARWQEAIAGAWAILASDHEDVAAEFATAITALTPLDSPRSGINSATHADAFGCIFLSLPEDPETTAMTLAHELQHTKLVALMDLFPLVTPDSGERFYAPWREDPRPAIGLLHGAYAHLGVAGFCRKVGRDVEFARWRSAALEVSNTLLASSALTDLGRDFVHGMASTLSSWCAEPVSEAARAQADLLAEEHRSRWLTFHHKP</sequence>
<keyword evidence="2" id="KW-1185">Reference proteome</keyword>
<dbReference type="OrthoDB" id="796761at2"/>
<dbReference type="Proteomes" id="UP000272729">
    <property type="component" value="Unassembled WGS sequence"/>
</dbReference>
<evidence type="ECO:0000313" key="1">
    <source>
        <dbReference type="EMBL" id="RKT74370.1"/>
    </source>
</evidence>
<comment type="caution">
    <text evidence="1">The sequence shown here is derived from an EMBL/GenBank/DDBJ whole genome shotgun (WGS) entry which is preliminary data.</text>
</comment>
<protein>
    <submittedName>
        <fullName evidence="1">HEXXH motif-containing protein</fullName>
    </submittedName>
</protein>
<dbReference type="AlphaFoldDB" id="A0A495XJ13"/>
<reference evidence="1 2" key="1">
    <citation type="submission" date="2018-10" db="EMBL/GenBank/DDBJ databases">
        <title>Sequencing the genomes of 1000 actinobacteria strains.</title>
        <authorList>
            <person name="Klenk H.-P."/>
        </authorList>
    </citation>
    <scope>NUCLEOTIDE SEQUENCE [LARGE SCALE GENOMIC DNA]</scope>
    <source>
        <strain evidence="1 2">DSM 43911</strain>
    </source>
</reference>
<dbReference type="EMBL" id="RBXR01000001">
    <property type="protein sequence ID" value="RKT74370.1"/>
    <property type="molecule type" value="Genomic_DNA"/>
</dbReference>
<name>A0A495XJ13_9PSEU</name>
<proteinExistence type="predicted"/>
<gene>
    <name evidence="1" type="ORF">DFJ66_7715</name>
</gene>
<organism evidence="1 2">
    <name type="scientific">Saccharothrix variisporea</name>
    <dbReference type="NCBI Taxonomy" id="543527"/>
    <lineage>
        <taxon>Bacteria</taxon>
        <taxon>Bacillati</taxon>
        <taxon>Actinomycetota</taxon>
        <taxon>Actinomycetes</taxon>
        <taxon>Pseudonocardiales</taxon>
        <taxon>Pseudonocardiaceae</taxon>
        <taxon>Saccharothrix</taxon>
    </lineage>
</organism>
<dbReference type="NCBIfam" id="TIGR04267">
    <property type="entry name" value="mod_HExxH"/>
    <property type="match status" value="1"/>
</dbReference>
<evidence type="ECO:0000313" key="2">
    <source>
        <dbReference type="Proteomes" id="UP000272729"/>
    </source>
</evidence>